<feature type="transmembrane region" description="Helical" evidence="1">
    <location>
        <begin position="91"/>
        <end position="108"/>
    </location>
</feature>
<keyword evidence="3" id="KW-0808">Transferase</keyword>
<name>A0A256K3N0_HALEZ</name>
<evidence type="ECO:0000259" key="2">
    <source>
        <dbReference type="Pfam" id="PF02397"/>
    </source>
</evidence>
<evidence type="ECO:0000256" key="1">
    <source>
        <dbReference type="SAM" id="Phobius"/>
    </source>
</evidence>
<proteinExistence type="predicted"/>
<dbReference type="AlphaFoldDB" id="A0A256K3N0"/>
<dbReference type="Proteomes" id="UP000216925">
    <property type="component" value="Unassembled WGS sequence"/>
</dbReference>
<dbReference type="RefSeq" id="WP_094494388.1">
    <property type="nucleotide sequence ID" value="NZ_NHPD01000012.1"/>
</dbReference>
<dbReference type="PANTHER" id="PTHR30576:SF0">
    <property type="entry name" value="UNDECAPRENYL-PHOSPHATE N-ACETYLGALACTOSAMINYL 1-PHOSPHATE TRANSFERASE-RELATED"/>
    <property type="match status" value="1"/>
</dbReference>
<comment type="caution">
    <text evidence="3">The sequence shown here is derived from an EMBL/GenBank/DDBJ whole genome shotgun (WGS) entry which is preliminary data.</text>
</comment>
<feature type="domain" description="Bacterial sugar transferase" evidence="2">
    <location>
        <begin position="290"/>
        <end position="474"/>
    </location>
</feature>
<dbReference type="PANTHER" id="PTHR30576">
    <property type="entry name" value="COLANIC BIOSYNTHESIS UDP-GLUCOSE LIPID CARRIER TRANSFERASE"/>
    <property type="match status" value="1"/>
</dbReference>
<feature type="transmembrane region" description="Helical" evidence="1">
    <location>
        <begin position="114"/>
        <end position="133"/>
    </location>
</feature>
<gene>
    <name evidence="3" type="ORF">DJ76_01890</name>
</gene>
<feature type="transmembrane region" description="Helical" evidence="1">
    <location>
        <begin position="295"/>
        <end position="316"/>
    </location>
</feature>
<dbReference type="GO" id="GO:0016780">
    <property type="term" value="F:phosphotransferase activity, for other substituted phosphate groups"/>
    <property type="evidence" value="ECO:0007669"/>
    <property type="project" value="TreeGrafter"/>
</dbReference>
<organism evidence="3 4">
    <name type="scientific">Halorubrum ezzemoulense</name>
    <name type="common">Halorubrum chaoviator</name>
    <dbReference type="NCBI Taxonomy" id="337243"/>
    <lineage>
        <taxon>Archaea</taxon>
        <taxon>Methanobacteriati</taxon>
        <taxon>Methanobacteriota</taxon>
        <taxon>Stenosarchaea group</taxon>
        <taxon>Halobacteria</taxon>
        <taxon>Halobacteriales</taxon>
        <taxon>Haloferacaceae</taxon>
        <taxon>Halorubrum</taxon>
    </lineage>
</organism>
<keyword evidence="1" id="KW-1133">Transmembrane helix</keyword>
<sequence>MDTGWRYRLASVGGVAALVGLAVMLANNGTVQAAASAVPVLGRLPVDPPAGAEFVIEVALTATVVAGAFVPLYKPRPRRILDIVALAHKRTFVAVFALATIGYFDYTYKVPRLTLVLITPLLLLVLPAWFVWLRRPEARSERAIVVGDDLTEISRVTRIAREMDLTLLGYLFPTRKEPPRQGPAGGVDESENIASVADGGIELDDGVEQIGGLSRLEDVLVTHDVDTVILAFGETDRAEFFGALDACYEHGVAAKAHRDTADAVLLAEDDPETLVDIDIEPWDVQDHILKRAFDVAFSGIGLIGLSPIILAIAAAIKLDDGGSILYQQERTAVFGETFDVYKFRSMVEDAESATGVKISDEDEGGIDPRVTRVGRVLRQTHLDEIPQLWAVFAGKMSVVGPRPERPEIDADIQHGVDDWPKRWFVKPGLTGLAQINDVTGKEPDQKIRYDLQYIKRQSFNVDMKIVMRQIWKVLVDAAAIVTGKQE</sequence>
<feature type="transmembrane region" description="Helical" evidence="1">
    <location>
        <begin position="49"/>
        <end position="70"/>
    </location>
</feature>
<dbReference type="InterPro" id="IPR003362">
    <property type="entry name" value="Bact_transf"/>
</dbReference>
<keyword evidence="1" id="KW-0812">Transmembrane</keyword>
<dbReference type="EMBL" id="NHPD01000012">
    <property type="protein sequence ID" value="OYR75671.1"/>
    <property type="molecule type" value="Genomic_DNA"/>
</dbReference>
<dbReference type="Pfam" id="PF02397">
    <property type="entry name" value="Bac_transf"/>
    <property type="match status" value="1"/>
</dbReference>
<reference evidence="3 4" key="1">
    <citation type="journal article" date="2014" name="Front. Microbiol.">
        <title>Population and genomic analysis of the genus Halorubrum.</title>
        <authorList>
            <person name="Fullmer M.S."/>
            <person name="Soucy S.M."/>
            <person name="Swithers K.S."/>
            <person name="Makkay A.M."/>
            <person name="Wheeler R."/>
            <person name="Ventosa A."/>
            <person name="Gogarten J.P."/>
            <person name="Papke R.T."/>
        </authorList>
    </citation>
    <scope>NUCLEOTIDE SEQUENCE [LARGE SCALE GENOMIC DNA]</scope>
    <source>
        <strain evidence="3 4">Ec15</strain>
    </source>
</reference>
<evidence type="ECO:0000313" key="3">
    <source>
        <dbReference type="EMBL" id="OYR75671.1"/>
    </source>
</evidence>
<protein>
    <submittedName>
        <fullName evidence="3">Exopolysaccharide biosynthesis polyprenyl glycosylphosphotransferase</fullName>
    </submittedName>
</protein>
<accession>A0A256K3N0</accession>
<keyword evidence="1" id="KW-0472">Membrane</keyword>
<evidence type="ECO:0000313" key="4">
    <source>
        <dbReference type="Proteomes" id="UP000216925"/>
    </source>
</evidence>